<name>A0ABR1TFL9_9PEZI</name>
<feature type="compositionally biased region" description="Basic and acidic residues" evidence="1">
    <location>
        <begin position="72"/>
        <end position="88"/>
    </location>
</feature>
<dbReference type="EMBL" id="JAQQWK010000003">
    <property type="protein sequence ID" value="KAK8045387.1"/>
    <property type="molecule type" value="Genomic_DNA"/>
</dbReference>
<sequence length="336" mass="38509">MPSSEIPDSPLFEEYICCLCCNSGNARHCDRIADDGILTHLAVRWKNEILQRKGLRSSVRIPPGPRPLIPEFRPRMREPGPEDSVSHKISDRLVHRDKETGSLYIFDRVSSPGYVKIGWTARNVQGRLDAWAECGYQPNLLFQVDNVPHAQRVETLTHYELIKEWRKERPCKGPKCGGKEHQEWFEISSEKASQVLGLWAGFMSKAVPYDSNGFLKSEWRQYVKEADSDGKVVTAQDTWQHRFASLANKAARHTVAYYMGRTTRVKVEKQEAVSMYGIREINGIQASACEVKEEEDADRLYAVEDKREPMAKDYKEEGQGDRQLDTNSTEKKTDRD</sequence>
<dbReference type="PANTHER" id="PTHR28094:SF2">
    <property type="entry name" value="BACTERIOPHAGE T5 ORF172 DNA-BINDING DOMAIN-CONTAINING PROTEIN"/>
    <property type="match status" value="1"/>
</dbReference>
<feature type="region of interest" description="Disordered" evidence="1">
    <location>
        <begin position="300"/>
        <end position="336"/>
    </location>
</feature>
<evidence type="ECO:0000313" key="4">
    <source>
        <dbReference type="Proteomes" id="UP001444661"/>
    </source>
</evidence>
<comment type="caution">
    <text evidence="3">The sequence shown here is derived from an EMBL/GenBank/DDBJ whole genome shotgun (WGS) entry which is preliminary data.</text>
</comment>
<evidence type="ECO:0000259" key="2">
    <source>
        <dbReference type="SMART" id="SM00974"/>
    </source>
</evidence>
<evidence type="ECO:0000256" key="1">
    <source>
        <dbReference type="SAM" id="MobiDB-lite"/>
    </source>
</evidence>
<feature type="domain" description="Bacteriophage T5 Orf172 DNA-binding" evidence="2">
    <location>
        <begin position="109"/>
        <end position="199"/>
    </location>
</feature>
<dbReference type="PANTHER" id="PTHR28094">
    <property type="entry name" value="MEIOTICALLY UP-REGULATED GENE 113 PROTEIN"/>
    <property type="match status" value="1"/>
</dbReference>
<feature type="region of interest" description="Disordered" evidence="1">
    <location>
        <begin position="66"/>
        <end position="88"/>
    </location>
</feature>
<reference evidence="3 4" key="1">
    <citation type="submission" date="2023-01" db="EMBL/GenBank/DDBJ databases">
        <title>Analysis of 21 Apiospora genomes using comparative genomics revels a genus with tremendous synthesis potential of carbohydrate active enzymes and secondary metabolites.</title>
        <authorList>
            <person name="Sorensen T."/>
        </authorList>
    </citation>
    <scope>NUCLEOTIDE SEQUENCE [LARGE SCALE GENOMIC DNA]</scope>
    <source>
        <strain evidence="3 4">CBS 33761</strain>
    </source>
</reference>
<dbReference type="InterPro" id="IPR053006">
    <property type="entry name" value="Meiosis_regulatory"/>
</dbReference>
<protein>
    <recommendedName>
        <fullName evidence="2">Bacteriophage T5 Orf172 DNA-binding domain-containing protein</fullName>
    </recommendedName>
</protein>
<dbReference type="InterPro" id="IPR018306">
    <property type="entry name" value="Phage_T5_Orf172_DNA-bd"/>
</dbReference>
<dbReference type="SMART" id="SM00974">
    <property type="entry name" value="T5orf172"/>
    <property type="match status" value="1"/>
</dbReference>
<accession>A0ABR1TFL9</accession>
<dbReference type="Pfam" id="PF10544">
    <property type="entry name" value="T5orf172"/>
    <property type="match status" value="1"/>
</dbReference>
<organism evidence="3 4">
    <name type="scientific">Apiospora rasikravindrae</name>
    <dbReference type="NCBI Taxonomy" id="990691"/>
    <lineage>
        <taxon>Eukaryota</taxon>
        <taxon>Fungi</taxon>
        <taxon>Dikarya</taxon>
        <taxon>Ascomycota</taxon>
        <taxon>Pezizomycotina</taxon>
        <taxon>Sordariomycetes</taxon>
        <taxon>Xylariomycetidae</taxon>
        <taxon>Amphisphaeriales</taxon>
        <taxon>Apiosporaceae</taxon>
        <taxon>Apiospora</taxon>
    </lineage>
</organism>
<gene>
    <name evidence="3" type="ORF">PG993_005411</name>
</gene>
<dbReference type="Proteomes" id="UP001444661">
    <property type="component" value="Unassembled WGS sequence"/>
</dbReference>
<proteinExistence type="predicted"/>
<keyword evidence="4" id="KW-1185">Reference proteome</keyword>
<evidence type="ECO:0000313" key="3">
    <source>
        <dbReference type="EMBL" id="KAK8045387.1"/>
    </source>
</evidence>